<evidence type="ECO:0000313" key="9">
    <source>
        <dbReference type="EMBL" id="PXZ03479.1"/>
    </source>
</evidence>
<reference evidence="9 10" key="1">
    <citation type="submission" date="2018-05" db="EMBL/GenBank/DDBJ databases">
        <title>Reference genomes for bee gut microbiota database.</title>
        <authorList>
            <person name="Ellegaard K.M."/>
        </authorList>
    </citation>
    <scope>NUCLEOTIDE SEQUENCE [LARGE SCALE GENOMIC DNA]</scope>
    <source>
        <strain evidence="9 10">ESL0177</strain>
    </source>
</reference>
<evidence type="ECO:0000259" key="7">
    <source>
        <dbReference type="Pfam" id="PF13086"/>
    </source>
</evidence>
<protein>
    <submittedName>
        <fullName evidence="9">Helicase</fullName>
    </submittedName>
</protein>
<dbReference type="InterPro" id="IPR047187">
    <property type="entry name" value="SF1_C_Upf1"/>
</dbReference>
<name>A0A2V4DVG3_9GAMM</name>
<keyword evidence="2" id="KW-0547">Nucleotide-binding</keyword>
<gene>
    <name evidence="9" type="ORF">DKK79_11600</name>
</gene>
<dbReference type="InterPro" id="IPR024402">
    <property type="entry name" value="DUF2726"/>
</dbReference>
<dbReference type="SUPFAM" id="SSF52540">
    <property type="entry name" value="P-loop containing nucleoside triphosphate hydrolases"/>
    <property type="match status" value="1"/>
</dbReference>
<comment type="similarity">
    <text evidence="1">Belongs to the DNA2/NAM7 helicase family.</text>
</comment>
<evidence type="ECO:0000256" key="1">
    <source>
        <dbReference type="ARBA" id="ARBA00007913"/>
    </source>
</evidence>
<evidence type="ECO:0000259" key="8">
    <source>
        <dbReference type="Pfam" id="PF13087"/>
    </source>
</evidence>
<dbReference type="EMBL" id="QGLP01000006">
    <property type="protein sequence ID" value="PXZ03479.1"/>
    <property type="molecule type" value="Genomic_DNA"/>
</dbReference>
<dbReference type="PANTHER" id="PTHR43788:SF8">
    <property type="entry name" value="DNA-BINDING PROTEIN SMUBP-2"/>
    <property type="match status" value="1"/>
</dbReference>
<proteinExistence type="inferred from homology"/>
<feature type="domain" description="DNA2/NAM7 helicase-like C-terminal" evidence="8">
    <location>
        <begin position="544"/>
        <end position="705"/>
    </location>
</feature>
<keyword evidence="3" id="KW-0378">Hydrolase</keyword>
<dbReference type="InterPro" id="IPR041679">
    <property type="entry name" value="DNA2/NAM7-like_C"/>
</dbReference>
<dbReference type="Proteomes" id="UP000247483">
    <property type="component" value="Unassembled WGS sequence"/>
</dbReference>
<dbReference type="Pfam" id="PF13087">
    <property type="entry name" value="AAA_12"/>
    <property type="match status" value="1"/>
</dbReference>
<keyword evidence="4 9" id="KW-0347">Helicase</keyword>
<dbReference type="GO" id="GO:0043139">
    <property type="term" value="F:5'-3' DNA helicase activity"/>
    <property type="evidence" value="ECO:0007669"/>
    <property type="project" value="TreeGrafter"/>
</dbReference>
<dbReference type="CDD" id="cd17934">
    <property type="entry name" value="DEXXQc_Upf1-like"/>
    <property type="match status" value="1"/>
</dbReference>
<sequence>MISIYMNGENKTKQISDWSLYYDNKDQELKLTSHFPSGKKYTQPLSQCQVNPFEQIKGNLLIVKDKSKIDWIEKAESYGRKYTVVYYPNNSRPYVMLSENIQIVSETNLKNEDIFHYFTQVAQARIEHADEHNKSIAENVLRQLDKITPHPDTVLHAYCSVTNQKRQPPQHLIYPFGINESQLKAVKQAFASQISIIEGPPGTGKTQTILNIVANILINNRTVAILSNNNSAVENVYEKLAKDQLDYLVAKLGSSDKRKNFFDGELELSLEKQEQTITLQRISELSNTLVEHLQAQNQVAFLQAQIDELTIEKGYLQQSQSENLLSDAQLLSKYQFSKEKITDLLAYLNYLDQRRITFKDRIQLLLNFNIIRTKFISNWQKRQAIFNLLQLAYYDQQLNEKNNLLKRYQERLEQNQFHSLLADLTRFSMQYLKAHLSQTIDLKATFTDKDYQPRFSEFTKRFPIIGSSTHSIINSLGQGALIDYLIIDEASQQDIIPGILGLGCAKNVIIVGDRKQLPHVPTKLDIKPPHEYYDCEKYSLLDSFIGLFQDKIPITLLKEHYRCHPKIIQFCNKQFYNDQLIPMTKDNGEQALTLIVTAPGNHTRNLTNLRELDSLNKVGWQDFTEENTGFIAPYNNQIDLSQEHLPSGIIKATTHKFQGRECDNIIFSTVLDKKLSSQQQLNFVDDPNLINVAVSRAKNRFMLVTGNDVFTKNNQSIAALIRYINYYADNDHIYQSPVISAFDLLYQDYDKSLEVLNSRLRKHDSKYKSERIIAQLLRDILKENTYQTMIYHQQVLLEQLVSKNNNSFTELELEYMHHKASCDFVLYFKTGKYPIAVVEVDGDDHNKPEQRKRDQLKNAILDKAGVPLLRLKTIESQIEEKIKQFLNQSMVVEREKFTGY</sequence>
<dbReference type="Pfam" id="PF13086">
    <property type="entry name" value="AAA_11"/>
    <property type="match status" value="1"/>
</dbReference>
<comment type="caution">
    <text evidence="9">The sequence shown here is derived from an EMBL/GenBank/DDBJ whole genome shotgun (WGS) entry which is preliminary data.</text>
</comment>
<evidence type="ECO:0000256" key="5">
    <source>
        <dbReference type="ARBA" id="ARBA00022840"/>
    </source>
</evidence>
<dbReference type="InterPro" id="IPR041677">
    <property type="entry name" value="DNA2/NAM7_AAA_11"/>
</dbReference>
<dbReference type="RefSeq" id="WP_110424225.1">
    <property type="nucleotide sequence ID" value="NZ_QGLP01000006.1"/>
</dbReference>
<dbReference type="PANTHER" id="PTHR43788">
    <property type="entry name" value="DNA2/NAM7 HELICASE FAMILY MEMBER"/>
    <property type="match status" value="1"/>
</dbReference>
<keyword evidence="5" id="KW-0067">ATP-binding</keyword>
<organism evidence="9 10">
    <name type="scientific">Gilliamella apicola</name>
    <dbReference type="NCBI Taxonomy" id="1196095"/>
    <lineage>
        <taxon>Bacteria</taxon>
        <taxon>Pseudomonadati</taxon>
        <taxon>Pseudomonadota</taxon>
        <taxon>Gammaproteobacteria</taxon>
        <taxon>Orbales</taxon>
        <taxon>Orbaceae</taxon>
        <taxon>Gilliamella</taxon>
    </lineage>
</organism>
<dbReference type="Pfam" id="PF10881">
    <property type="entry name" value="DUF2726"/>
    <property type="match status" value="1"/>
</dbReference>
<accession>A0A2V4DVG3</accession>
<dbReference type="InterPro" id="IPR027417">
    <property type="entry name" value="P-loop_NTPase"/>
</dbReference>
<evidence type="ECO:0000259" key="6">
    <source>
        <dbReference type="Pfam" id="PF10881"/>
    </source>
</evidence>
<dbReference type="InterPro" id="IPR050534">
    <property type="entry name" value="Coronavir_polyprotein_1ab"/>
</dbReference>
<dbReference type="CDD" id="cd18808">
    <property type="entry name" value="SF1_C_Upf1"/>
    <property type="match status" value="1"/>
</dbReference>
<dbReference type="GO" id="GO:0005524">
    <property type="term" value="F:ATP binding"/>
    <property type="evidence" value="ECO:0007669"/>
    <property type="project" value="UniProtKB-KW"/>
</dbReference>
<evidence type="ECO:0000256" key="3">
    <source>
        <dbReference type="ARBA" id="ARBA00022801"/>
    </source>
</evidence>
<feature type="domain" description="DUF2726" evidence="6">
    <location>
        <begin position="768"/>
        <end position="885"/>
    </location>
</feature>
<dbReference type="Gene3D" id="3.40.50.300">
    <property type="entry name" value="P-loop containing nucleotide triphosphate hydrolases"/>
    <property type="match status" value="3"/>
</dbReference>
<dbReference type="AlphaFoldDB" id="A0A2V4DVG3"/>
<dbReference type="Gene3D" id="3.40.960.10">
    <property type="entry name" value="VSR Endonuclease"/>
    <property type="match status" value="1"/>
</dbReference>
<evidence type="ECO:0000313" key="10">
    <source>
        <dbReference type="Proteomes" id="UP000247483"/>
    </source>
</evidence>
<evidence type="ECO:0000256" key="4">
    <source>
        <dbReference type="ARBA" id="ARBA00022806"/>
    </source>
</evidence>
<evidence type="ECO:0000256" key="2">
    <source>
        <dbReference type="ARBA" id="ARBA00022741"/>
    </source>
</evidence>
<dbReference type="GO" id="GO:0016787">
    <property type="term" value="F:hydrolase activity"/>
    <property type="evidence" value="ECO:0007669"/>
    <property type="project" value="UniProtKB-KW"/>
</dbReference>
<feature type="domain" description="DNA2/NAM7 helicase helicase" evidence="7">
    <location>
        <begin position="178"/>
        <end position="518"/>
    </location>
</feature>